<evidence type="ECO:0000259" key="4">
    <source>
        <dbReference type="Pfam" id="PF05592"/>
    </source>
</evidence>
<evidence type="ECO:0000259" key="6">
    <source>
        <dbReference type="Pfam" id="PF17389"/>
    </source>
</evidence>
<comment type="caution">
    <text evidence="8">The sequence shown here is derived from an EMBL/GenBank/DDBJ whole genome shotgun (WGS) entry which is preliminary data.</text>
</comment>
<dbReference type="Proteomes" id="UP001239085">
    <property type="component" value="Unassembled WGS sequence"/>
</dbReference>
<evidence type="ECO:0000259" key="5">
    <source>
        <dbReference type="Pfam" id="PF08531"/>
    </source>
</evidence>
<dbReference type="InterPro" id="IPR016007">
    <property type="entry name" value="Alpha_rhamnosid"/>
</dbReference>
<keyword evidence="3 8" id="KW-0378">Hydrolase</keyword>
<evidence type="ECO:0000256" key="3">
    <source>
        <dbReference type="ARBA" id="ARBA00022801"/>
    </source>
</evidence>
<dbReference type="InterPro" id="IPR035398">
    <property type="entry name" value="Bac_rhamnosid_C"/>
</dbReference>
<name>A0ABU0PA23_9MICO</name>
<dbReference type="InterPro" id="IPR013783">
    <property type="entry name" value="Ig-like_fold"/>
</dbReference>
<evidence type="ECO:0000259" key="7">
    <source>
        <dbReference type="Pfam" id="PF17390"/>
    </source>
</evidence>
<dbReference type="GO" id="GO:0030596">
    <property type="term" value="F:alpha-L-rhamnosidase activity"/>
    <property type="evidence" value="ECO:0007669"/>
    <property type="project" value="UniProtKB-EC"/>
</dbReference>
<dbReference type="Pfam" id="PF08531">
    <property type="entry name" value="Bac_rhamnosid_N"/>
    <property type="match status" value="1"/>
</dbReference>
<dbReference type="InterPro" id="IPR035396">
    <property type="entry name" value="Bac_rhamnosid6H"/>
</dbReference>
<dbReference type="PANTHER" id="PTHR33307">
    <property type="entry name" value="ALPHA-RHAMNOSIDASE (EUROFUNG)"/>
    <property type="match status" value="1"/>
</dbReference>
<dbReference type="InterPro" id="IPR008928">
    <property type="entry name" value="6-hairpin_glycosidase_sf"/>
</dbReference>
<dbReference type="InterPro" id="IPR008902">
    <property type="entry name" value="Rhamnosid_concanavalin"/>
</dbReference>
<dbReference type="Pfam" id="PF17389">
    <property type="entry name" value="Bac_rhamnosid6H"/>
    <property type="match status" value="1"/>
</dbReference>
<dbReference type="Gene3D" id="2.60.40.10">
    <property type="entry name" value="Immunoglobulins"/>
    <property type="match status" value="1"/>
</dbReference>
<protein>
    <recommendedName>
        <fullName evidence="2">alpha-L-rhamnosidase</fullName>
        <ecNumber evidence="2">3.2.1.40</ecNumber>
    </recommendedName>
</protein>
<evidence type="ECO:0000256" key="2">
    <source>
        <dbReference type="ARBA" id="ARBA00012652"/>
    </source>
</evidence>
<evidence type="ECO:0000256" key="1">
    <source>
        <dbReference type="ARBA" id="ARBA00001445"/>
    </source>
</evidence>
<dbReference type="EC" id="3.2.1.40" evidence="2"/>
<feature type="domain" description="Alpha-L-rhamnosidase six-hairpin glycosidase" evidence="6">
    <location>
        <begin position="426"/>
        <end position="770"/>
    </location>
</feature>
<dbReference type="Pfam" id="PF05592">
    <property type="entry name" value="Bac_rhamnosid"/>
    <property type="match status" value="1"/>
</dbReference>
<dbReference type="Gene3D" id="2.60.420.10">
    <property type="entry name" value="Maltose phosphorylase, domain 3"/>
    <property type="match status" value="1"/>
</dbReference>
<organism evidence="8 9">
    <name type="scientific">Microbacterium murale</name>
    <dbReference type="NCBI Taxonomy" id="1081040"/>
    <lineage>
        <taxon>Bacteria</taxon>
        <taxon>Bacillati</taxon>
        <taxon>Actinomycetota</taxon>
        <taxon>Actinomycetes</taxon>
        <taxon>Micrococcales</taxon>
        <taxon>Microbacteriaceae</taxon>
        <taxon>Microbacterium</taxon>
    </lineage>
</organism>
<comment type="catalytic activity">
    <reaction evidence="1">
        <text>Hydrolysis of terminal non-reducing alpha-L-rhamnose residues in alpha-L-rhamnosides.</text>
        <dbReference type="EC" id="3.2.1.40"/>
    </reaction>
</comment>
<feature type="domain" description="Alpha-L-rhamnosidase concanavalin-like" evidence="4">
    <location>
        <begin position="323"/>
        <end position="422"/>
    </location>
</feature>
<dbReference type="SUPFAM" id="SSF48208">
    <property type="entry name" value="Six-hairpin glycosidases"/>
    <property type="match status" value="1"/>
</dbReference>
<dbReference type="InterPro" id="IPR012341">
    <property type="entry name" value="6hp_glycosidase-like_sf"/>
</dbReference>
<keyword evidence="8" id="KW-0326">Glycosidase</keyword>
<reference evidence="8 9" key="1">
    <citation type="submission" date="2023-07" db="EMBL/GenBank/DDBJ databases">
        <title>Comparative genomics of wheat-associated soil bacteria to identify genetic determinants of phenazine resistance.</title>
        <authorList>
            <person name="Mouncey N."/>
        </authorList>
    </citation>
    <scope>NUCLEOTIDE SEQUENCE [LARGE SCALE GENOMIC DNA]</scope>
    <source>
        <strain evidence="8 9">W2I7</strain>
    </source>
</reference>
<dbReference type="Gene3D" id="2.60.120.260">
    <property type="entry name" value="Galactose-binding domain-like"/>
    <property type="match status" value="2"/>
</dbReference>
<dbReference type="EMBL" id="JAUSXK010000001">
    <property type="protein sequence ID" value="MDQ0644183.1"/>
    <property type="molecule type" value="Genomic_DNA"/>
</dbReference>
<dbReference type="InterPro" id="IPR013737">
    <property type="entry name" value="Bac_rhamnosid_N"/>
</dbReference>
<dbReference type="Gene3D" id="1.50.10.10">
    <property type="match status" value="1"/>
</dbReference>
<dbReference type="Pfam" id="PF17390">
    <property type="entry name" value="Bac_rhamnosid_C"/>
    <property type="match status" value="1"/>
</dbReference>
<accession>A0ABU0PA23</accession>
<dbReference type="RefSeq" id="WP_307361641.1">
    <property type="nucleotide sequence ID" value="NZ_JAUSXK010000001.1"/>
</dbReference>
<dbReference type="PIRSF" id="PIRSF010631">
    <property type="entry name" value="A-rhamnsds"/>
    <property type="match status" value="1"/>
</dbReference>
<proteinExistence type="predicted"/>
<dbReference type="Pfam" id="PF25788">
    <property type="entry name" value="Ig_Rha78A_N"/>
    <property type="match status" value="1"/>
</dbReference>
<feature type="domain" description="Bacterial alpha-L-rhamnosidase N-terminal" evidence="5">
    <location>
        <begin position="140"/>
        <end position="297"/>
    </location>
</feature>
<dbReference type="PANTHER" id="PTHR33307:SF6">
    <property type="entry name" value="ALPHA-RHAMNOSIDASE (EUROFUNG)-RELATED"/>
    <property type="match status" value="1"/>
</dbReference>
<keyword evidence="9" id="KW-1185">Reference proteome</keyword>
<evidence type="ECO:0000313" key="9">
    <source>
        <dbReference type="Proteomes" id="UP001239085"/>
    </source>
</evidence>
<sequence>MTAPVIERISVDAPYGSDSVADPKPAIGWVTQSVSGGWLQAAAELELRGEADEVQTHVVTGRDSVRVAWPFRPLLPREQVELRVRVTGQDGIASEWSAPRRIVAGFLADGEWDAQTIAVLEPAVEAEAAVLRREFTVDGDVRRATLYATAVGVYQAAINGEDVDDHVLKPGWTPFDQRTVHESTDVTSRLVDGVNAIAVRIAGAWATERYGFRDEARIVYSDQPRFAAQLLIEYADGRVETVRTDADWVSTPGPIISSGLYAGEAHDARRALRDAAGRTPSESGFEAGAWASVAIVADLPVPEARVSPFVRRIEERPVAAVITTPAGKTVLDFGQNLVGRLRIQVKGAAGDVVTLRHAEVLEHGELGTRPLRAAAATDRYTLAGGGEETWEPEFTFHGFRYAEIDGWPGEFDPARVTAVVIHSDMERTGWFDTSHELVRQLHENVLWGLRGNFLSVPTDCPQRDERLGWTGDIQVFAPTASFLYDVRGFLDSWLRDLSLDQVDGIVPFVVPNVLGAARPAAAWGDAATVVPTVLHERFGDVDTLARQYDSMKGWTDAILALAGDRRLWEGMFQFGDWLDPDAPPERPAEAKTDPDLVASAYLFRSADLVAKAATLLGEDAEAAEYARIAEEVRAAFLAAYVTADGRMLSDAQTAYSLAIVFDIVDQDEQQVLGDRLAELTELSGHRIGTGFVGTPIIQDALTRTGHLDTARLLLTQTENPSWLYPVTMGATTIWERWDSMLPDGTINPGQMTSFNHYALGAIADWLHRDVAGLAPAAPGYARLRIAPHPLEGFDFAEAAHFTPYGRASVRWERDGDAITVEAVVPANTDAEVVLPDGTRHDVGSGSHRWTVRVPAVVRG</sequence>
<feature type="domain" description="Alpha-L-rhamnosidase C-terminal" evidence="7">
    <location>
        <begin position="772"/>
        <end position="844"/>
    </location>
</feature>
<evidence type="ECO:0000313" key="8">
    <source>
        <dbReference type="EMBL" id="MDQ0644183.1"/>
    </source>
</evidence>
<gene>
    <name evidence="8" type="ORF">QFZ46_002343</name>
</gene>